<sequence length="151" mass="16578">MPASKLSFKDNILKLEVEGLECTIGPEVLRADRLSVELDVNDFLRAKLPALTEGRPAGITFISFGERKIQCIKEVRAFTGLGLKDSKELVEEAPHGFIETAGKLESACESFCKVIEENGGRAELVHSTANTPSVMDKLREMITEALSKEVQ</sequence>
<dbReference type="SUPFAM" id="SSF54736">
    <property type="entry name" value="ClpS-like"/>
    <property type="match status" value="1"/>
</dbReference>
<name>A0A0F9UAY5_9ZZZZ</name>
<dbReference type="Pfam" id="PF00542">
    <property type="entry name" value="Ribosomal_L12"/>
    <property type="match status" value="1"/>
</dbReference>
<reference evidence="2" key="1">
    <citation type="journal article" date="2015" name="Nature">
        <title>Complex archaea that bridge the gap between prokaryotes and eukaryotes.</title>
        <authorList>
            <person name="Spang A."/>
            <person name="Saw J.H."/>
            <person name="Jorgensen S.L."/>
            <person name="Zaremba-Niedzwiedzka K."/>
            <person name="Martijn J."/>
            <person name="Lind A.E."/>
            <person name="van Eijk R."/>
            <person name="Schleper C."/>
            <person name="Guy L."/>
            <person name="Ettema T.J."/>
        </authorList>
    </citation>
    <scope>NUCLEOTIDE SEQUENCE</scope>
</reference>
<dbReference type="InterPro" id="IPR013823">
    <property type="entry name" value="Ribosomal_bL12_C"/>
</dbReference>
<accession>A0A0F9UAY5</accession>
<organism evidence="2">
    <name type="scientific">marine sediment metagenome</name>
    <dbReference type="NCBI Taxonomy" id="412755"/>
    <lineage>
        <taxon>unclassified sequences</taxon>
        <taxon>metagenomes</taxon>
        <taxon>ecological metagenomes</taxon>
    </lineage>
</organism>
<evidence type="ECO:0000313" key="2">
    <source>
        <dbReference type="EMBL" id="KKN88779.1"/>
    </source>
</evidence>
<feature type="domain" description="Large ribosomal subunit protein bL12 C-terminal" evidence="1">
    <location>
        <begin position="61"/>
        <end position="124"/>
    </location>
</feature>
<evidence type="ECO:0000259" key="1">
    <source>
        <dbReference type="Pfam" id="PF00542"/>
    </source>
</evidence>
<dbReference type="GO" id="GO:0006412">
    <property type="term" value="P:translation"/>
    <property type="evidence" value="ECO:0007669"/>
    <property type="project" value="InterPro"/>
</dbReference>
<protein>
    <recommendedName>
        <fullName evidence="1">Large ribosomal subunit protein bL12 C-terminal domain-containing protein</fullName>
    </recommendedName>
</protein>
<dbReference type="InterPro" id="IPR014719">
    <property type="entry name" value="Ribosomal_bL12_C/ClpS-like"/>
</dbReference>
<proteinExistence type="predicted"/>
<gene>
    <name evidence="2" type="ORF">LCGC14_0243860</name>
</gene>
<dbReference type="EMBL" id="LAZR01000125">
    <property type="protein sequence ID" value="KKN88779.1"/>
    <property type="molecule type" value="Genomic_DNA"/>
</dbReference>
<dbReference type="AlphaFoldDB" id="A0A0F9UAY5"/>
<dbReference type="GO" id="GO:0003735">
    <property type="term" value="F:structural constituent of ribosome"/>
    <property type="evidence" value="ECO:0007669"/>
    <property type="project" value="InterPro"/>
</dbReference>
<dbReference type="Gene3D" id="3.30.1390.10">
    <property type="match status" value="1"/>
</dbReference>
<comment type="caution">
    <text evidence="2">The sequence shown here is derived from an EMBL/GenBank/DDBJ whole genome shotgun (WGS) entry which is preliminary data.</text>
</comment>